<dbReference type="AlphaFoldDB" id="A0AAV6VIR4"/>
<keyword evidence="3" id="KW-1185">Reference proteome</keyword>
<dbReference type="EMBL" id="JAFNEN010000065">
    <property type="protein sequence ID" value="KAG8196692.1"/>
    <property type="molecule type" value="Genomic_DNA"/>
</dbReference>
<name>A0AAV6VIR4_9ARAC</name>
<dbReference type="Proteomes" id="UP000827092">
    <property type="component" value="Unassembled WGS sequence"/>
</dbReference>
<comment type="caution">
    <text evidence="2">The sequence shown here is derived from an EMBL/GenBank/DDBJ whole genome shotgun (WGS) entry which is preliminary data.</text>
</comment>
<accession>A0AAV6VIR4</accession>
<feature type="region of interest" description="Disordered" evidence="1">
    <location>
        <begin position="38"/>
        <end position="70"/>
    </location>
</feature>
<gene>
    <name evidence="2" type="ORF">JTE90_023204</name>
</gene>
<evidence type="ECO:0000313" key="2">
    <source>
        <dbReference type="EMBL" id="KAG8196692.1"/>
    </source>
</evidence>
<proteinExistence type="predicted"/>
<protein>
    <submittedName>
        <fullName evidence="2">Uncharacterized protein</fullName>
    </submittedName>
</protein>
<feature type="compositionally biased region" description="Basic residues" evidence="1">
    <location>
        <begin position="60"/>
        <end position="70"/>
    </location>
</feature>
<reference evidence="2 3" key="1">
    <citation type="journal article" date="2022" name="Nat. Ecol. Evol.">
        <title>A masculinizing supergene underlies an exaggerated male reproductive morph in a spider.</title>
        <authorList>
            <person name="Hendrickx F."/>
            <person name="De Corte Z."/>
            <person name="Sonet G."/>
            <person name="Van Belleghem S.M."/>
            <person name="Kostlbacher S."/>
            <person name="Vangestel C."/>
        </authorList>
    </citation>
    <scope>NUCLEOTIDE SEQUENCE [LARGE SCALE GENOMIC DNA]</scope>
    <source>
        <strain evidence="2">W744_W776</strain>
    </source>
</reference>
<sequence>MQKDSHSGEMPIFLPSHSVDTRSALINEPYRNSVVHGMSHEGREDSNSSTLQRQEDKANARMKRHPFLIN</sequence>
<evidence type="ECO:0000256" key="1">
    <source>
        <dbReference type="SAM" id="MobiDB-lite"/>
    </source>
</evidence>
<organism evidence="2 3">
    <name type="scientific">Oedothorax gibbosus</name>
    <dbReference type="NCBI Taxonomy" id="931172"/>
    <lineage>
        <taxon>Eukaryota</taxon>
        <taxon>Metazoa</taxon>
        <taxon>Ecdysozoa</taxon>
        <taxon>Arthropoda</taxon>
        <taxon>Chelicerata</taxon>
        <taxon>Arachnida</taxon>
        <taxon>Araneae</taxon>
        <taxon>Araneomorphae</taxon>
        <taxon>Entelegynae</taxon>
        <taxon>Araneoidea</taxon>
        <taxon>Linyphiidae</taxon>
        <taxon>Erigoninae</taxon>
        <taxon>Oedothorax</taxon>
    </lineage>
</organism>
<evidence type="ECO:0000313" key="3">
    <source>
        <dbReference type="Proteomes" id="UP000827092"/>
    </source>
</evidence>